<dbReference type="InterPro" id="IPR021467">
    <property type="entry name" value="DUF3119"/>
</dbReference>
<dbReference type="OrthoDB" id="1921626at2759"/>
<keyword evidence="1" id="KW-1133">Transmembrane helix</keyword>
<dbReference type="Proteomes" id="UP000751190">
    <property type="component" value="Unassembled WGS sequence"/>
</dbReference>
<evidence type="ECO:0000313" key="2">
    <source>
        <dbReference type="EMBL" id="KAG8461075.1"/>
    </source>
</evidence>
<organism evidence="2 3">
    <name type="scientific">Diacronema lutheri</name>
    <name type="common">Unicellular marine alga</name>
    <name type="synonym">Monochrysis lutheri</name>
    <dbReference type="NCBI Taxonomy" id="2081491"/>
    <lineage>
        <taxon>Eukaryota</taxon>
        <taxon>Haptista</taxon>
        <taxon>Haptophyta</taxon>
        <taxon>Pavlovophyceae</taxon>
        <taxon>Pavlovales</taxon>
        <taxon>Pavlovaceae</taxon>
        <taxon>Diacronema</taxon>
    </lineage>
</organism>
<comment type="caution">
    <text evidence="2">The sequence shown here is derived from an EMBL/GenBank/DDBJ whole genome shotgun (WGS) entry which is preliminary data.</text>
</comment>
<dbReference type="PANTHER" id="PTHR35550:SF2">
    <property type="entry name" value="OS05G0401200 PROTEIN"/>
    <property type="match status" value="1"/>
</dbReference>
<keyword evidence="3" id="KW-1185">Reference proteome</keyword>
<feature type="transmembrane region" description="Helical" evidence="1">
    <location>
        <begin position="93"/>
        <end position="114"/>
    </location>
</feature>
<dbReference type="OMA" id="GANRWRY"/>
<sequence>MRLVAALVVASSADALRSNLVPRRAARIVVASTRAAVRAPARMGLLDDIKAKFGGASKPAPTPMPDVVIKEDYTLAVAFLVGGVVLTSLGSPLLWGAGSLPGVLILLLGVLFAVQAGRIRFVFDGDAFELKTRTSGADTDGASGGLQQAGENVVVGGANRWRYSTFVNWDFFPSGWLEQGLPPILVYFKETQTPRDQWDVGPGKAANAPDKIASGAVPGQVHFFPALCDCKQLKEQFELRGCAKLPPAARTSK</sequence>
<evidence type="ECO:0000313" key="3">
    <source>
        <dbReference type="Proteomes" id="UP000751190"/>
    </source>
</evidence>
<proteinExistence type="predicted"/>
<accession>A0A8J6C902</accession>
<evidence type="ECO:0000256" key="1">
    <source>
        <dbReference type="SAM" id="Phobius"/>
    </source>
</evidence>
<dbReference type="EMBL" id="JAGTXO010000028">
    <property type="protein sequence ID" value="KAG8461075.1"/>
    <property type="molecule type" value="Genomic_DNA"/>
</dbReference>
<dbReference type="AlphaFoldDB" id="A0A8J6C902"/>
<dbReference type="Pfam" id="PF11317">
    <property type="entry name" value="DUF3119"/>
    <property type="match status" value="1"/>
</dbReference>
<keyword evidence="1" id="KW-0472">Membrane</keyword>
<protein>
    <submittedName>
        <fullName evidence="2">Uncharacterized protein</fullName>
    </submittedName>
</protein>
<reference evidence="2" key="1">
    <citation type="submission" date="2021-05" db="EMBL/GenBank/DDBJ databases">
        <title>The genome of the haptophyte Pavlova lutheri (Diacronema luteri, Pavlovales) - a model for lipid biosynthesis in eukaryotic algae.</title>
        <authorList>
            <person name="Hulatt C.J."/>
            <person name="Posewitz M.C."/>
        </authorList>
    </citation>
    <scope>NUCLEOTIDE SEQUENCE</scope>
    <source>
        <strain evidence="2">NIVA-4/92</strain>
    </source>
</reference>
<name>A0A8J6C902_DIALT</name>
<dbReference type="PANTHER" id="PTHR35550">
    <property type="match status" value="1"/>
</dbReference>
<keyword evidence="1" id="KW-0812">Transmembrane</keyword>
<gene>
    <name evidence="2" type="ORF">KFE25_003644</name>
</gene>